<dbReference type="GO" id="GO:0008409">
    <property type="term" value="F:5'-3' exonuclease activity"/>
    <property type="evidence" value="ECO:0007669"/>
    <property type="project" value="InterPro"/>
</dbReference>
<dbReference type="InterPro" id="IPR020045">
    <property type="entry name" value="DNA_polI_H3TH"/>
</dbReference>
<dbReference type="EMBL" id="BARV01006668">
    <property type="protein sequence ID" value="GAI15759.1"/>
    <property type="molecule type" value="Genomic_DNA"/>
</dbReference>
<dbReference type="InterPro" id="IPR029060">
    <property type="entry name" value="PIN-like_dom_sf"/>
</dbReference>
<dbReference type="InterPro" id="IPR038969">
    <property type="entry name" value="FEN"/>
</dbReference>
<proteinExistence type="predicted"/>
<protein>
    <recommendedName>
        <fullName evidence="4">5'-3' exonuclease domain-containing protein</fullName>
    </recommendedName>
</protein>
<name>X1NAT4_9ZZZZ</name>
<dbReference type="SMART" id="SM00475">
    <property type="entry name" value="53EXOc"/>
    <property type="match status" value="1"/>
</dbReference>
<dbReference type="PANTHER" id="PTHR42646:SF2">
    <property type="entry name" value="5'-3' EXONUCLEASE FAMILY PROTEIN"/>
    <property type="match status" value="1"/>
</dbReference>
<gene>
    <name evidence="5" type="ORF">S06H3_13653</name>
</gene>
<dbReference type="Gene3D" id="1.10.150.20">
    <property type="entry name" value="5' to 3' exonuclease, C-terminal subdomain"/>
    <property type="match status" value="1"/>
</dbReference>
<dbReference type="CDD" id="cd09898">
    <property type="entry name" value="H3TH_53EXO"/>
    <property type="match status" value="1"/>
</dbReference>
<dbReference type="SUPFAM" id="SSF88723">
    <property type="entry name" value="PIN domain-like"/>
    <property type="match status" value="1"/>
</dbReference>
<dbReference type="Pfam" id="PF02739">
    <property type="entry name" value="5_3_exonuc_N"/>
    <property type="match status" value="1"/>
</dbReference>
<keyword evidence="2" id="KW-0378">Hydrolase</keyword>
<accession>X1NAT4</accession>
<evidence type="ECO:0000256" key="3">
    <source>
        <dbReference type="ARBA" id="ARBA00023125"/>
    </source>
</evidence>
<feature type="domain" description="5'-3' exonuclease" evidence="4">
    <location>
        <begin position="3"/>
        <end position="250"/>
    </location>
</feature>
<dbReference type="GO" id="GO:0017108">
    <property type="term" value="F:5'-flap endonuclease activity"/>
    <property type="evidence" value="ECO:0007669"/>
    <property type="project" value="InterPro"/>
</dbReference>
<dbReference type="InterPro" id="IPR002421">
    <property type="entry name" value="5-3_exonuclease"/>
</dbReference>
<dbReference type="SMART" id="SM00279">
    <property type="entry name" value="HhH2"/>
    <property type="match status" value="1"/>
</dbReference>
<keyword evidence="1" id="KW-0540">Nuclease</keyword>
<evidence type="ECO:0000256" key="2">
    <source>
        <dbReference type="ARBA" id="ARBA00022801"/>
    </source>
</evidence>
<feature type="non-terminal residue" evidence="5">
    <location>
        <position position="274"/>
    </location>
</feature>
<reference evidence="5" key="1">
    <citation type="journal article" date="2014" name="Front. Microbiol.">
        <title>High frequency of phylogenetically diverse reductive dehalogenase-homologous genes in deep subseafloor sedimentary metagenomes.</title>
        <authorList>
            <person name="Kawai M."/>
            <person name="Futagami T."/>
            <person name="Toyoda A."/>
            <person name="Takaki Y."/>
            <person name="Nishi S."/>
            <person name="Hori S."/>
            <person name="Arai W."/>
            <person name="Tsubouchi T."/>
            <person name="Morono Y."/>
            <person name="Uchiyama I."/>
            <person name="Ito T."/>
            <person name="Fujiyama A."/>
            <person name="Inagaki F."/>
            <person name="Takami H."/>
        </authorList>
    </citation>
    <scope>NUCLEOTIDE SEQUENCE</scope>
    <source>
        <strain evidence="5">Expedition CK06-06</strain>
    </source>
</reference>
<dbReference type="Gene3D" id="3.40.50.1010">
    <property type="entry name" value="5'-nuclease"/>
    <property type="match status" value="1"/>
</dbReference>
<evidence type="ECO:0000259" key="4">
    <source>
        <dbReference type="SMART" id="SM00475"/>
    </source>
</evidence>
<dbReference type="InterPro" id="IPR008918">
    <property type="entry name" value="HhH2"/>
</dbReference>
<dbReference type="Pfam" id="PF01367">
    <property type="entry name" value="5_3_exonuc"/>
    <property type="match status" value="1"/>
</dbReference>
<dbReference type="AlphaFoldDB" id="X1NAT4"/>
<dbReference type="InterPro" id="IPR036279">
    <property type="entry name" value="5-3_exonuclease_C_sf"/>
</dbReference>
<organism evidence="5">
    <name type="scientific">marine sediment metagenome</name>
    <dbReference type="NCBI Taxonomy" id="412755"/>
    <lineage>
        <taxon>unclassified sequences</taxon>
        <taxon>metagenomes</taxon>
        <taxon>ecological metagenomes</taxon>
    </lineage>
</organism>
<dbReference type="InterPro" id="IPR020046">
    <property type="entry name" value="5-3_exonucl_a-hlix_arch_N"/>
</dbReference>
<evidence type="ECO:0000256" key="1">
    <source>
        <dbReference type="ARBA" id="ARBA00022722"/>
    </source>
</evidence>
<dbReference type="GO" id="GO:0003677">
    <property type="term" value="F:DNA binding"/>
    <property type="evidence" value="ECO:0007669"/>
    <property type="project" value="UniProtKB-KW"/>
</dbReference>
<dbReference type="CDD" id="cd09859">
    <property type="entry name" value="PIN_53EXO"/>
    <property type="match status" value="1"/>
</dbReference>
<dbReference type="PANTHER" id="PTHR42646">
    <property type="entry name" value="FLAP ENDONUCLEASE XNI"/>
    <property type="match status" value="1"/>
</dbReference>
<evidence type="ECO:0000313" key="5">
    <source>
        <dbReference type="EMBL" id="GAI15759.1"/>
    </source>
</evidence>
<comment type="caution">
    <text evidence="5">The sequence shown here is derived from an EMBL/GenBank/DDBJ whole genome shotgun (WGS) entry which is preliminary data.</text>
</comment>
<sequence>MLKKFVLIDAHSIIFRSYFAFINNPLRNSKGENTSGIFGFLNTLEKVKKRIGSEYICLTFDAPGKTFRDEVYEEYKATRPPTPTDIPFQVEKVKQICQYLGIPSFELEGYEADDILATFALKLKHKGEVYIVTSDKDLMQLVSNKIFVYDAYKDLIYDQKQVVKKFGVSPERVGEYLALTGDASDNIPGVPGIGPKRAVEILKKYPGFENAIQNEKRIVEHKEQALLSKKLVTLECNVPLDIKAQDIAVQEPDIERLMPILLDLELHSYIKILS</sequence>
<dbReference type="GO" id="GO:0033567">
    <property type="term" value="P:DNA replication, Okazaki fragment processing"/>
    <property type="evidence" value="ECO:0007669"/>
    <property type="project" value="InterPro"/>
</dbReference>
<dbReference type="SUPFAM" id="SSF47807">
    <property type="entry name" value="5' to 3' exonuclease, C-terminal subdomain"/>
    <property type="match status" value="1"/>
</dbReference>
<keyword evidence="3" id="KW-0238">DNA-binding</keyword>
<dbReference type="FunFam" id="1.10.150.20:FF:000003">
    <property type="entry name" value="DNA polymerase I"/>
    <property type="match status" value="1"/>
</dbReference>